<dbReference type="RefSeq" id="WP_199494806.1">
    <property type="nucleotide sequence ID" value="NZ_CAXBHZ010000001.1"/>
</dbReference>
<dbReference type="InterPro" id="IPR006143">
    <property type="entry name" value="RND_pump_MFP"/>
</dbReference>
<feature type="chain" id="PRO_5034217960" evidence="3">
    <location>
        <begin position="24"/>
        <end position="354"/>
    </location>
</feature>
<gene>
    <name evidence="6" type="ORF">JHC10_11040</name>
    <name evidence="7" type="ORF">JHC11_13185</name>
</gene>
<sequence>MMTSWLKQSLIVTSLLVASTTQAQTPVEFIEANKKSIVNTVKVPTTLSAMNNSQLGFAVEGKLLELQKDTGDSVSKGDVLATLDVRQINSRIESLQAQVQSAQATLEDEKQQLNELDTLAETDFVPASDLRRSRTRVQVAESQLAESRALLKETEVNQEYHELKAPYDGVITNRSADLGEWLGVDQNVFQLVADKDRYADVFLSQSYYPSIDSDTLVKLSHKETSISASIKRVVPYVDGNDRSFRVRITGDYPDNWISGIPLTATFEIDTKRRQTAVPQDAIVRYSDGRTSVWVAKKENDNWQAIERPVELGLRFNGYVEIENGLDNGERVIVRGNEALTDGQALELTESADYD</sequence>
<comment type="similarity">
    <text evidence="1">Belongs to the membrane fusion protein (MFP) (TC 8.A.1) family.</text>
</comment>
<dbReference type="InterPro" id="IPR058627">
    <property type="entry name" value="MdtA-like_C"/>
</dbReference>
<evidence type="ECO:0000256" key="2">
    <source>
        <dbReference type="SAM" id="Coils"/>
    </source>
</evidence>
<dbReference type="Gene3D" id="2.40.30.170">
    <property type="match status" value="1"/>
</dbReference>
<dbReference type="Gene3D" id="2.40.50.100">
    <property type="match status" value="1"/>
</dbReference>
<dbReference type="Proteomes" id="UP000621390">
    <property type="component" value="Unassembled WGS sequence"/>
</dbReference>
<protein>
    <submittedName>
        <fullName evidence="7">Efflux RND transporter periplasmic adaptor subunit</fullName>
    </submittedName>
</protein>
<keyword evidence="9" id="KW-1185">Reference proteome</keyword>
<comment type="caution">
    <text evidence="7">The sequence shown here is derived from an EMBL/GenBank/DDBJ whole genome shotgun (WGS) entry which is preliminary data.</text>
</comment>
<keyword evidence="2" id="KW-0175">Coiled coil</keyword>
<dbReference type="Pfam" id="PF25967">
    <property type="entry name" value="RND-MFP_C"/>
    <property type="match status" value="1"/>
</dbReference>
<feature type="domain" description="Multidrug resistance protein MdtA-like C-terminal permuted SH3" evidence="4">
    <location>
        <begin position="277"/>
        <end position="335"/>
    </location>
</feature>
<proteinExistence type="inferred from homology"/>
<keyword evidence="3" id="KW-0732">Signal</keyword>
<accession>A0A8I1G705</accession>
<dbReference type="NCBIfam" id="TIGR01730">
    <property type="entry name" value="RND_mfp"/>
    <property type="match status" value="1"/>
</dbReference>
<evidence type="ECO:0000313" key="8">
    <source>
        <dbReference type="Proteomes" id="UP000621390"/>
    </source>
</evidence>
<dbReference type="EMBL" id="JAEMOS010000035">
    <property type="protein sequence ID" value="MBJ7267470.1"/>
    <property type="molecule type" value="Genomic_DNA"/>
</dbReference>
<evidence type="ECO:0000259" key="5">
    <source>
        <dbReference type="Pfam" id="PF25973"/>
    </source>
</evidence>
<dbReference type="GO" id="GO:1990281">
    <property type="term" value="C:efflux pump complex"/>
    <property type="evidence" value="ECO:0007669"/>
    <property type="project" value="TreeGrafter"/>
</dbReference>
<dbReference type="PANTHER" id="PTHR30469:SF15">
    <property type="entry name" value="HLYD FAMILY OF SECRETION PROTEINS"/>
    <property type="match status" value="1"/>
</dbReference>
<dbReference type="Gene3D" id="1.10.287.470">
    <property type="entry name" value="Helix hairpin bin"/>
    <property type="match status" value="1"/>
</dbReference>
<dbReference type="PANTHER" id="PTHR30469">
    <property type="entry name" value="MULTIDRUG RESISTANCE PROTEIN MDTA"/>
    <property type="match status" value="1"/>
</dbReference>
<feature type="signal peptide" evidence="3">
    <location>
        <begin position="1"/>
        <end position="23"/>
    </location>
</feature>
<feature type="coiled-coil region" evidence="2">
    <location>
        <begin position="85"/>
        <end position="157"/>
    </location>
</feature>
<dbReference type="Gene3D" id="2.40.420.20">
    <property type="match status" value="1"/>
</dbReference>
<dbReference type="EMBL" id="JAEMOP010000009">
    <property type="protein sequence ID" value="MBJ7316944.1"/>
    <property type="molecule type" value="Genomic_DNA"/>
</dbReference>
<reference evidence="7 9" key="1">
    <citation type="submission" date="2020-09" db="EMBL/GenBank/DDBJ databases">
        <title>Draft Genomes of Bacterial Isolates from North Pond Shallow Sediments.</title>
        <authorList>
            <person name="Kiel Reese B."/>
            <person name="Mullis M."/>
            <person name="Weisend R.E."/>
        </authorList>
    </citation>
    <scope>NUCLEOTIDE SEQUENCE</scope>
    <source>
        <strain evidence="7">KJE-2</strain>
        <strain evidence="6 9">KJE-3</strain>
    </source>
</reference>
<dbReference type="AlphaFoldDB" id="A0A8I1G705"/>
<organism evidence="7 8">
    <name type="scientific">Idiomarina abyssalis</name>
    <dbReference type="NCBI Taxonomy" id="86102"/>
    <lineage>
        <taxon>Bacteria</taxon>
        <taxon>Pseudomonadati</taxon>
        <taxon>Pseudomonadota</taxon>
        <taxon>Gammaproteobacteria</taxon>
        <taxon>Alteromonadales</taxon>
        <taxon>Idiomarinaceae</taxon>
        <taxon>Idiomarina</taxon>
    </lineage>
</organism>
<dbReference type="Proteomes" id="UP000655994">
    <property type="component" value="Unassembled WGS sequence"/>
</dbReference>
<name>A0A8I1G705_9GAMM</name>
<evidence type="ECO:0000256" key="1">
    <source>
        <dbReference type="ARBA" id="ARBA00009477"/>
    </source>
</evidence>
<feature type="domain" description="CzcB-like barrel-sandwich hybrid" evidence="5">
    <location>
        <begin position="59"/>
        <end position="191"/>
    </location>
</feature>
<evidence type="ECO:0000313" key="6">
    <source>
        <dbReference type="EMBL" id="MBJ7267470.1"/>
    </source>
</evidence>
<evidence type="ECO:0000313" key="7">
    <source>
        <dbReference type="EMBL" id="MBJ7316944.1"/>
    </source>
</evidence>
<evidence type="ECO:0000259" key="4">
    <source>
        <dbReference type="Pfam" id="PF25967"/>
    </source>
</evidence>
<evidence type="ECO:0000256" key="3">
    <source>
        <dbReference type="SAM" id="SignalP"/>
    </source>
</evidence>
<dbReference type="Pfam" id="PF25973">
    <property type="entry name" value="BSH_CzcB"/>
    <property type="match status" value="1"/>
</dbReference>
<dbReference type="GO" id="GO:0015562">
    <property type="term" value="F:efflux transmembrane transporter activity"/>
    <property type="evidence" value="ECO:0007669"/>
    <property type="project" value="TreeGrafter"/>
</dbReference>
<dbReference type="SUPFAM" id="SSF111369">
    <property type="entry name" value="HlyD-like secretion proteins"/>
    <property type="match status" value="1"/>
</dbReference>
<evidence type="ECO:0000313" key="9">
    <source>
        <dbReference type="Proteomes" id="UP000655994"/>
    </source>
</evidence>
<dbReference type="InterPro" id="IPR058647">
    <property type="entry name" value="BSH_CzcB-like"/>
</dbReference>